<dbReference type="Proteomes" id="UP000199039">
    <property type="component" value="Unassembled WGS sequence"/>
</dbReference>
<dbReference type="Gene3D" id="3.40.50.1000">
    <property type="entry name" value="HAD superfamily/HAD-like"/>
    <property type="match status" value="1"/>
</dbReference>
<reference evidence="1 2" key="1">
    <citation type="submission" date="2016-09" db="EMBL/GenBank/DDBJ databases">
        <authorList>
            <person name="Capua I."/>
            <person name="De Benedictis P."/>
            <person name="Joannis T."/>
            <person name="Lombin L.H."/>
            <person name="Cattoli G."/>
        </authorList>
    </citation>
    <scope>NUCLEOTIDE SEQUENCE [LARGE SCALE GENOMIC DNA]</scope>
    <source>
        <strain evidence="1 2">ISLP-3</strain>
    </source>
</reference>
<sequence>MKIAYFDIDGVLANDTHRVEHAQNKRWDDYFHPESVAADAVWQQGQDAVSRAQVDGWTIAYMTGRWEALRGVTQAWLDEHGFPAGELVMRPLEVTAPLAALKAGMLEEITSDPNVEQIVLYDDDPEVVREVQKRLGHSAAIHCTWHIKRAALVAEAIA</sequence>
<dbReference type="InterPro" id="IPR023214">
    <property type="entry name" value="HAD_sf"/>
</dbReference>
<dbReference type="SUPFAM" id="SSF56784">
    <property type="entry name" value="HAD-like"/>
    <property type="match status" value="1"/>
</dbReference>
<dbReference type="Pfam" id="PF24694">
    <property type="entry name" value="LNS2_PITM1-3"/>
    <property type="match status" value="1"/>
</dbReference>
<organism evidence="1 2">
    <name type="scientific">Sanguibacter gelidistatuariae</name>
    <dbReference type="NCBI Taxonomy" id="1814289"/>
    <lineage>
        <taxon>Bacteria</taxon>
        <taxon>Bacillati</taxon>
        <taxon>Actinomycetota</taxon>
        <taxon>Actinomycetes</taxon>
        <taxon>Micrococcales</taxon>
        <taxon>Sanguibacteraceae</taxon>
        <taxon>Sanguibacter</taxon>
    </lineage>
</organism>
<keyword evidence="2" id="KW-1185">Reference proteome</keyword>
<dbReference type="AlphaFoldDB" id="A0A1G6T4F7"/>
<dbReference type="InterPro" id="IPR036412">
    <property type="entry name" value="HAD-like_sf"/>
</dbReference>
<name>A0A1G6T4F7_9MICO</name>
<protein>
    <recommendedName>
        <fullName evidence="3">HAD superfamily, subfamily IIIB (Acid phosphatase)</fullName>
    </recommendedName>
</protein>
<evidence type="ECO:0000313" key="2">
    <source>
        <dbReference type="Proteomes" id="UP000199039"/>
    </source>
</evidence>
<evidence type="ECO:0000313" key="1">
    <source>
        <dbReference type="EMBL" id="SDD23843.1"/>
    </source>
</evidence>
<evidence type="ECO:0008006" key="3">
    <source>
        <dbReference type="Google" id="ProtNLM"/>
    </source>
</evidence>
<dbReference type="EMBL" id="FMYH01000006">
    <property type="protein sequence ID" value="SDD23843.1"/>
    <property type="molecule type" value="Genomic_DNA"/>
</dbReference>
<proteinExistence type="predicted"/>
<gene>
    <name evidence="1" type="ORF">SAMN05216410_3015</name>
</gene>
<dbReference type="OrthoDB" id="5189293at2"/>
<dbReference type="STRING" id="1814289.SAMN05216410_3015"/>
<dbReference type="RefSeq" id="WP_093184563.1">
    <property type="nucleotide sequence ID" value="NZ_FMYH01000006.1"/>
</dbReference>
<accession>A0A1G6T4F7</accession>